<evidence type="ECO:0000313" key="1">
    <source>
        <dbReference type="EMBL" id="KAA6315073.1"/>
    </source>
</evidence>
<protein>
    <recommendedName>
        <fullName evidence="2">AbiEi antitoxin C-terminal domain-containing protein</fullName>
    </recommendedName>
</protein>
<sequence>MNFLEFKDRMFNLACFNIYQVFAWQLDFDRNNITRWIKKGYLIRLRQGYYAFPEYKGKPDYSLYFANRIYKASYISLHTALSFYGMIPEAVVQITSITSLKTISFTNDFGEYSYNTVKENLMFGYDLKPMVDNRIIQFATPEKALLDLLYLYPFYDNGQEMEELRLDEDYLHDDLNIELFIEYSLKFQSKALDQRVKLLFKTYGL</sequence>
<proteinExistence type="predicted"/>
<gene>
    <name evidence="1" type="ORF">EZS27_034415</name>
</gene>
<dbReference type="EMBL" id="SNRY01005395">
    <property type="protein sequence ID" value="KAA6315073.1"/>
    <property type="molecule type" value="Genomic_DNA"/>
</dbReference>
<organism evidence="1">
    <name type="scientific">termite gut metagenome</name>
    <dbReference type="NCBI Taxonomy" id="433724"/>
    <lineage>
        <taxon>unclassified sequences</taxon>
        <taxon>metagenomes</taxon>
        <taxon>organismal metagenomes</taxon>
    </lineage>
</organism>
<reference evidence="1" key="1">
    <citation type="submission" date="2019-03" db="EMBL/GenBank/DDBJ databases">
        <title>Single cell metagenomics reveals metabolic interactions within the superorganism composed of flagellate Streblomastix strix and complex community of Bacteroidetes bacteria on its surface.</title>
        <authorList>
            <person name="Treitli S.C."/>
            <person name="Kolisko M."/>
            <person name="Husnik F."/>
            <person name="Keeling P."/>
            <person name="Hampl V."/>
        </authorList>
    </citation>
    <scope>NUCLEOTIDE SEQUENCE</scope>
    <source>
        <strain evidence="1">STM</strain>
    </source>
</reference>
<dbReference type="AlphaFoldDB" id="A0A5J4Q377"/>
<comment type="caution">
    <text evidence="1">The sequence shown here is derived from an EMBL/GenBank/DDBJ whole genome shotgun (WGS) entry which is preliminary data.</text>
</comment>
<name>A0A5J4Q377_9ZZZZ</name>
<evidence type="ECO:0008006" key="2">
    <source>
        <dbReference type="Google" id="ProtNLM"/>
    </source>
</evidence>
<accession>A0A5J4Q377</accession>